<organism evidence="11 12">
    <name type="scientific">Astyanax mexicanus</name>
    <name type="common">Blind cave fish</name>
    <name type="synonym">Astyanax fasciatus mexicanus</name>
    <dbReference type="NCBI Taxonomy" id="7994"/>
    <lineage>
        <taxon>Eukaryota</taxon>
        <taxon>Metazoa</taxon>
        <taxon>Chordata</taxon>
        <taxon>Craniata</taxon>
        <taxon>Vertebrata</taxon>
        <taxon>Euteleostomi</taxon>
        <taxon>Actinopterygii</taxon>
        <taxon>Neopterygii</taxon>
        <taxon>Teleostei</taxon>
        <taxon>Ostariophysi</taxon>
        <taxon>Characiformes</taxon>
        <taxon>Characoidei</taxon>
        <taxon>Acestrorhamphidae</taxon>
        <taxon>Acestrorhamphinae</taxon>
        <taxon>Astyanax</taxon>
    </lineage>
</organism>
<reference evidence="11" key="4">
    <citation type="submission" date="2025-09" db="UniProtKB">
        <authorList>
            <consortium name="Ensembl"/>
        </authorList>
    </citation>
    <scope>IDENTIFICATION</scope>
</reference>
<keyword evidence="4" id="KW-0391">Immunity</keyword>
<dbReference type="GO" id="GO:0002376">
    <property type="term" value="P:immune system process"/>
    <property type="evidence" value="ECO:0007669"/>
    <property type="project" value="UniProtKB-KW"/>
</dbReference>
<proteinExistence type="predicted"/>
<evidence type="ECO:0000313" key="11">
    <source>
        <dbReference type="Ensembl" id="ENSAMXP00000040498.1"/>
    </source>
</evidence>
<dbReference type="Proteomes" id="UP000018467">
    <property type="component" value="Unassembled WGS sequence"/>
</dbReference>
<evidence type="ECO:0000256" key="5">
    <source>
        <dbReference type="ARBA" id="ARBA00023136"/>
    </source>
</evidence>
<evidence type="ECO:0000256" key="2">
    <source>
        <dbReference type="ARBA" id="ARBA00022475"/>
    </source>
</evidence>
<keyword evidence="12" id="KW-1185">Reference proteome</keyword>
<evidence type="ECO:0000256" key="4">
    <source>
        <dbReference type="ARBA" id="ARBA00022859"/>
    </source>
</evidence>
<dbReference type="InterPro" id="IPR036179">
    <property type="entry name" value="Ig-like_dom_sf"/>
</dbReference>
<dbReference type="SUPFAM" id="SSF48726">
    <property type="entry name" value="Immunoglobulin"/>
    <property type="match status" value="2"/>
</dbReference>
<dbReference type="PANTHER" id="PTHR19433:SF133">
    <property type="entry name" value="IMMUNE-TYPE RECEPTOR 5 PRECURSOR-RELATED"/>
    <property type="match status" value="1"/>
</dbReference>
<evidence type="ECO:0000256" key="8">
    <source>
        <dbReference type="SAM" id="MobiDB-lite"/>
    </source>
</evidence>
<dbReference type="PANTHER" id="PTHR19433">
    <property type="entry name" value="T-CELL RECEPTOR ALPHA CHAIN V REGION-RELATED"/>
    <property type="match status" value="1"/>
</dbReference>
<dbReference type="STRING" id="7994.ENSAMXP00000040498"/>
<dbReference type="InterPro" id="IPR013783">
    <property type="entry name" value="Ig-like_fold"/>
</dbReference>
<feature type="domain" description="Ig-like" evidence="10">
    <location>
        <begin position="128"/>
        <end position="222"/>
    </location>
</feature>
<keyword evidence="2" id="KW-1003">Cell membrane</keyword>
<reference evidence="12" key="1">
    <citation type="submission" date="2013-03" db="EMBL/GenBank/DDBJ databases">
        <authorList>
            <person name="Jeffery W."/>
            <person name="Warren W."/>
            <person name="Wilson R.K."/>
        </authorList>
    </citation>
    <scope>NUCLEOTIDE SEQUENCE</scope>
    <source>
        <strain evidence="12">female</strain>
    </source>
</reference>
<reference evidence="12" key="2">
    <citation type="journal article" date="2014" name="Nat. Commun.">
        <title>The cavefish genome reveals candidate genes for eye loss.</title>
        <authorList>
            <person name="McGaugh S.E."/>
            <person name="Gross J.B."/>
            <person name="Aken B."/>
            <person name="Blin M."/>
            <person name="Borowsky R."/>
            <person name="Chalopin D."/>
            <person name="Hinaux H."/>
            <person name="Jeffery W.R."/>
            <person name="Keene A."/>
            <person name="Ma L."/>
            <person name="Minx P."/>
            <person name="Murphy D."/>
            <person name="O'Quin K.E."/>
            <person name="Retaux S."/>
            <person name="Rohner N."/>
            <person name="Searle S.M."/>
            <person name="Stahl B.A."/>
            <person name="Tabin C."/>
            <person name="Volff J.N."/>
            <person name="Yoshizawa M."/>
            <person name="Warren W.C."/>
        </authorList>
    </citation>
    <scope>NUCLEOTIDE SEQUENCE [LARGE SCALE GENOMIC DNA]</scope>
    <source>
        <strain evidence="12">female</strain>
    </source>
</reference>
<name>A0A3B1JDZ1_ASTMX</name>
<evidence type="ECO:0000259" key="10">
    <source>
        <dbReference type="PROSITE" id="PS50835"/>
    </source>
</evidence>
<keyword evidence="3" id="KW-0732">Signal</keyword>
<dbReference type="Ensembl" id="ENSAMXT00000039841.1">
    <property type="protein sequence ID" value="ENSAMXP00000040498.1"/>
    <property type="gene ID" value="ENSAMXG00000034209.1"/>
</dbReference>
<keyword evidence="6" id="KW-1015">Disulfide bond</keyword>
<dbReference type="InterPro" id="IPR003599">
    <property type="entry name" value="Ig_sub"/>
</dbReference>
<evidence type="ECO:0000256" key="9">
    <source>
        <dbReference type="SAM" id="Phobius"/>
    </source>
</evidence>
<evidence type="ECO:0000313" key="12">
    <source>
        <dbReference type="Proteomes" id="UP000018467"/>
    </source>
</evidence>
<dbReference type="InterPro" id="IPR013106">
    <property type="entry name" value="Ig_V-set"/>
</dbReference>
<dbReference type="Pfam" id="PF07686">
    <property type="entry name" value="V-set"/>
    <property type="match status" value="1"/>
</dbReference>
<protein>
    <recommendedName>
        <fullName evidence="10">Ig-like domain-containing protein</fullName>
    </recommendedName>
</protein>
<dbReference type="InterPro" id="IPR052051">
    <property type="entry name" value="TCR_complex_component"/>
</dbReference>
<dbReference type="CDD" id="cd00099">
    <property type="entry name" value="IgV"/>
    <property type="match status" value="2"/>
</dbReference>
<evidence type="ECO:0000256" key="3">
    <source>
        <dbReference type="ARBA" id="ARBA00022729"/>
    </source>
</evidence>
<sequence length="327" mass="36095">QATLFVALKTDITGLQVQTVKIGNNVTMKCDQIIDNNKDNIDLNVAWYKQSLGNVPKLIVRLMGSKKNMRFSTDFTAGPIKFDKDTFDLSINETKERGFMLQIIYCGKISKSGVVEFESGTRLIVEAEKTDGYPQTKVMIKSGDSATLQCSVQPLSCSGDHSVYWFRHGSGESDPGIIFTHGNRSDQCKKSSETVSPTQSCIYKLPKNNLSLSDAGTYYCAVAACGHIFFGNGTEVYILIISDNNRWIVLALTLSNIISVVVIIVLVGVLLRVLSFKSVMFCNGLCSKADDTDAVNYVALNFAKRPPPSRTPRVQESQDIYSRVKHS</sequence>
<comment type="subcellular location">
    <subcellularLocation>
        <location evidence="1">Cell membrane</location>
    </subcellularLocation>
</comment>
<dbReference type="InParanoid" id="A0A3B1JDZ1"/>
<evidence type="ECO:0000256" key="7">
    <source>
        <dbReference type="ARBA" id="ARBA00023180"/>
    </source>
</evidence>
<reference evidence="11" key="3">
    <citation type="submission" date="2025-08" db="UniProtKB">
        <authorList>
            <consortium name="Ensembl"/>
        </authorList>
    </citation>
    <scope>IDENTIFICATION</scope>
</reference>
<keyword evidence="9" id="KW-0812">Transmembrane</keyword>
<dbReference type="Gene3D" id="2.60.40.10">
    <property type="entry name" value="Immunoglobulins"/>
    <property type="match status" value="2"/>
</dbReference>
<dbReference type="PROSITE" id="PS50835">
    <property type="entry name" value="IG_LIKE"/>
    <property type="match status" value="1"/>
</dbReference>
<dbReference type="GeneTree" id="ENSGT01030000234530"/>
<feature type="region of interest" description="Disordered" evidence="8">
    <location>
        <begin position="307"/>
        <end position="327"/>
    </location>
</feature>
<dbReference type="SMART" id="SM00409">
    <property type="entry name" value="IG"/>
    <property type="match status" value="2"/>
</dbReference>
<dbReference type="AlphaFoldDB" id="A0A3B1JDZ1"/>
<accession>A0A3B1JDZ1</accession>
<keyword evidence="9" id="KW-1133">Transmembrane helix</keyword>
<feature type="transmembrane region" description="Helical" evidence="9">
    <location>
        <begin position="247"/>
        <end position="271"/>
    </location>
</feature>
<evidence type="ECO:0000256" key="6">
    <source>
        <dbReference type="ARBA" id="ARBA00023157"/>
    </source>
</evidence>
<evidence type="ECO:0000256" key="1">
    <source>
        <dbReference type="ARBA" id="ARBA00004236"/>
    </source>
</evidence>
<keyword evidence="5 9" id="KW-0472">Membrane</keyword>
<dbReference type="GO" id="GO:0005886">
    <property type="term" value="C:plasma membrane"/>
    <property type="evidence" value="ECO:0007669"/>
    <property type="project" value="UniProtKB-SubCell"/>
</dbReference>
<dbReference type="GO" id="GO:0009617">
    <property type="term" value="P:response to bacterium"/>
    <property type="evidence" value="ECO:0007669"/>
    <property type="project" value="TreeGrafter"/>
</dbReference>
<keyword evidence="7" id="KW-0325">Glycoprotein</keyword>
<dbReference type="InterPro" id="IPR007110">
    <property type="entry name" value="Ig-like_dom"/>
</dbReference>